<dbReference type="CDD" id="cd03786">
    <property type="entry name" value="GTB_UDP-GlcNAc_2-Epimerase"/>
    <property type="match status" value="1"/>
</dbReference>
<dbReference type="GO" id="GO:0016853">
    <property type="term" value="F:isomerase activity"/>
    <property type="evidence" value="ECO:0007669"/>
    <property type="project" value="UniProtKB-KW"/>
</dbReference>
<accession>A0A918X331</accession>
<reference evidence="3" key="2">
    <citation type="submission" date="2020-09" db="EMBL/GenBank/DDBJ databases">
        <authorList>
            <person name="Sun Q."/>
            <person name="Ohkuma M."/>
        </authorList>
    </citation>
    <scope>NUCLEOTIDE SEQUENCE</scope>
    <source>
        <strain evidence="3">JCM 4637</strain>
    </source>
</reference>
<dbReference type="AlphaFoldDB" id="A0A918X331"/>
<comment type="similarity">
    <text evidence="1">Belongs to the UDP-N-acetylglucosamine 2-epimerase family.</text>
</comment>
<dbReference type="Proteomes" id="UP000638353">
    <property type="component" value="Unassembled WGS sequence"/>
</dbReference>
<feature type="domain" description="UDP-N-acetylglucosamine 2-epimerase" evidence="2">
    <location>
        <begin position="47"/>
        <end position="374"/>
    </location>
</feature>
<dbReference type="PANTHER" id="PTHR43174">
    <property type="entry name" value="UDP-N-ACETYLGLUCOSAMINE 2-EPIMERASE"/>
    <property type="match status" value="1"/>
</dbReference>
<dbReference type="PANTHER" id="PTHR43174:SF1">
    <property type="entry name" value="UDP-N-ACETYLGLUCOSAMINE 2-EPIMERASE"/>
    <property type="match status" value="1"/>
</dbReference>
<dbReference type="EMBL" id="BMVC01000013">
    <property type="protein sequence ID" value="GHD07215.1"/>
    <property type="molecule type" value="Genomic_DNA"/>
</dbReference>
<evidence type="ECO:0000313" key="3">
    <source>
        <dbReference type="EMBL" id="GHD07215.1"/>
    </source>
</evidence>
<evidence type="ECO:0000256" key="1">
    <source>
        <dbReference type="RuleBase" id="RU003513"/>
    </source>
</evidence>
<sequence>MNAQPAAVPWTQTLIRPDGPPVTVVLGTRPEIIKLSQVSRLLGPRGRVVFTGQHYDPSLTDTFFTGFRMPAPHATLRGVGGTSQIIQISRMITDLGNQFAEERPSAVVVQGDTNTVSAAAQAAHYCGIPVVHVEAGLRSYDRNMPEEINRRVAGTVTDLHCAPTATAMNNLLGEGVDPHRIELTGNTIVEAVQLSLPPVEDSLRFLEHVGLQADSYALATIHRPENTDDADRLRSILTELAKFPLPVLMPLHPRTRGAALRAGLGDALDRLHTVDPVDHRQFLSLARHARLLVSDSGGVQEECTVLKKPLLVVRNSTERPEAIQAGFAQLVQPGRQLGKAADAMLADTGLHARLAVTPSPYGDGHASERIVQAVARLVDRDG</sequence>
<organism evidence="3 4">
    <name type="scientific">Streptomyces finlayi</name>
    <dbReference type="NCBI Taxonomy" id="67296"/>
    <lineage>
        <taxon>Bacteria</taxon>
        <taxon>Bacillati</taxon>
        <taxon>Actinomycetota</taxon>
        <taxon>Actinomycetes</taxon>
        <taxon>Kitasatosporales</taxon>
        <taxon>Streptomycetaceae</taxon>
        <taxon>Streptomyces</taxon>
    </lineage>
</organism>
<dbReference type="NCBIfam" id="TIGR00236">
    <property type="entry name" value="wecB"/>
    <property type="match status" value="1"/>
</dbReference>
<name>A0A918X331_9ACTN</name>
<dbReference type="InterPro" id="IPR029767">
    <property type="entry name" value="WecB-like"/>
</dbReference>
<comment type="caution">
    <text evidence="3">The sequence shown here is derived from an EMBL/GenBank/DDBJ whole genome shotgun (WGS) entry which is preliminary data.</text>
</comment>
<protein>
    <submittedName>
        <fullName evidence="3">UDP-N-acetyl glucosamine 2-epimerase</fullName>
    </submittedName>
</protein>
<reference evidence="3" key="1">
    <citation type="journal article" date="2014" name="Int. J. Syst. Evol. Microbiol.">
        <title>Complete genome sequence of Corynebacterium casei LMG S-19264T (=DSM 44701T), isolated from a smear-ripened cheese.</title>
        <authorList>
            <consortium name="US DOE Joint Genome Institute (JGI-PGF)"/>
            <person name="Walter F."/>
            <person name="Albersmeier A."/>
            <person name="Kalinowski J."/>
            <person name="Ruckert C."/>
        </authorList>
    </citation>
    <scope>NUCLEOTIDE SEQUENCE</scope>
    <source>
        <strain evidence="3">JCM 4637</strain>
    </source>
</reference>
<gene>
    <name evidence="3" type="primary">wecB</name>
    <name evidence="3" type="ORF">GCM10010334_59540</name>
</gene>
<evidence type="ECO:0000313" key="4">
    <source>
        <dbReference type="Proteomes" id="UP000638353"/>
    </source>
</evidence>
<proteinExistence type="inferred from homology"/>
<dbReference type="Pfam" id="PF02350">
    <property type="entry name" value="Epimerase_2"/>
    <property type="match status" value="1"/>
</dbReference>
<dbReference type="InterPro" id="IPR003331">
    <property type="entry name" value="UDP_GlcNAc_Epimerase_2_dom"/>
</dbReference>
<dbReference type="SUPFAM" id="SSF53756">
    <property type="entry name" value="UDP-Glycosyltransferase/glycogen phosphorylase"/>
    <property type="match status" value="1"/>
</dbReference>
<dbReference type="Gene3D" id="3.40.50.2000">
    <property type="entry name" value="Glycogen Phosphorylase B"/>
    <property type="match status" value="2"/>
</dbReference>
<keyword evidence="1" id="KW-0413">Isomerase</keyword>
<evidence type="ECO:0000259" key="2">
    <source>
        <dbReference type="Pfam" id="PF02350"/>
    </source>
</evidence>